<dbReference type="OrthoDB" id="426293at2759"/>
<dbReference type="Proteomes" id="UP000717696">
    <property type="component" value="Unassembled WGS sequence"/>
</dbReference>
<name>A0A9P9J073_9HYPO</name>
<evidence type="ECO:0008006" key="3">
    <source>
        <dbReference type="Google" id="ProtNLM"/>
    </source>
</evidence>
<dbReference type="AlphaFoldDB" id="A0A9P9J073"/>
<comment type="caution">
    <text evidence="1">The sequence shown here is derived from an EMBL/GenBank/DDBJ whole genome shotgun (WGS) entry which is preliminary data.</text>
</comment>
<dbReference type="InterPro" id="IPR036770">
    <property type="entry name" value="Ankyrin_rpt-contain_sf"/>
</dbReference>
<evidence type="ECO:0000313" key="2">
    <source>
        <dbReference type="Proteomes" id="UP000717696"/>
    </source>
</evidence>
<keyword evidence="2" id="KW-1185">Reference proteome</keyword>
<organism evidence="1 2">
    <name type="scientific">Dactylonectria estremocensis</name>
    <dbReference type="NCBI Taxonomy" id="1079267"/>
    <lineage>
        <taxon>Eukaryota</taxon>
        <taxon>Fungi</taxon>
        <taxon>Dikarya</taxon>
        <taxon>Ascomycota</taxon>
        <taxon>Pezizomycotina</taxon>
        <taxon>Sordariomycetes</taxon>
        <taxon>Hypocreomycetidae</taxon>
        <taxon>Hypocreales</taxon>
        <taxon>Nectriaceae</taxon>
        <taxon>Dactylonectria</taxon>
    </lineage>
</organism>
<proteinExistence type="predicted"/>
<gene>
    <name evidence="1" type="ORF">B0J13DRAFT_557752</name>
</gene>
<dbReference type="Gene3D" id="1.25.40.20">
    <property type="entry name" value="Ankyrin repeat-containing domain"/>
    <property type="match status" value="1"/>
</dbReference>
<dbReference type="EMBL" id="JAGMUU010000013">
    <property type="protein sequence ID" value="KAH7140447.1"/>
    <property type="molecule type" value="Genomic_DNA"/>
</dbReference>
<dbReference type="SUPFAM" id="SSF48403">
    <property type="entry name" value="Ankyrin repeat"/>
    <property type="match status" value="1"/>
</dbReference>
<sequence length="74" mass="8046">MEFLLDLGNLDIDSRNDNGQTLLSKARAGRYELTVKLLLDSGKVDIDSRGDDGQTPLSQATAGGYTSIFKLLRS</sequence>
<protein>
    <recommendedName>
        <fullName evidence="3">Ankyrin</fullName>
    </recommendedName>
</protein>
<evidence type="ECO:0000313" key="1">
    <source>
        <dbReference type="EMBL" id="KAH7140447.1"/>
    </source>
</evidence>
<accession>A0A9P9J073</accession>
<reference evidence="1" key="1">
    <citation type="journal article" date="2021" name="Nat. Commun.">
        <title>Genetic determinants of endophytism in the Arabidopsis root mycobiome.</title>
        <authorList>
            <person name="Mesny F."/>
            <person name="Miyauchi S."/>
            <person name="Thiergart T."/>
            <person name="Pickel B."/>
            <person name="Atanasova L."/>
            <person name="Karlsson M."/>
            <person name="Huettel B."/>
            <person name="Barry K.W."/>
            <person name="Haridas S."/>
            <person name="Chen C."/>
            <person name="Bauer D."/>
            <person name="Andreopoulos W."/>
            <person name="Pangilinan J."/>
            <person name="LaButti K."/>
            <person name="Riley R."/>
            <person name="Lipzen A."/>
            <person name="Clum A."/>
            <person name="Drula E."/>
            <person name="Henrissat B."/>
            <person name="Kohler A."/>
            <person name="Grigoriev I.V."/>
            <person name="Martin F.M."/>
            <person name="Hacquard S."/>
        </authorList>
    </citation>
    <scope>NUCLEOTIDE SEQUENCE</scope>
    <source>
        <strain evidence="1">MPI-CAGE-AT-0021</strain>
    </source>
</reference>
<dbReference type="InterPro" id="IPR002110">
    <property type="entry name" value="Ankyrin_rpt"/>
</dbReference>
<dbReference type="Pfam" id="PF12796">
    <property type="entry name" value="Ank_2"/>
    <property type="match status" value="1"/>
</dbReference>